<dbReference type="SMART" id="SM00165">
    <property type="entry name" value="UBA"/>
    <property type="match status" value="1"/>
</dbReference>
<dbReference type="EMBL" id="CAJZBQ010000062">
    <property type="protein sequence ID" value="CAG9335559.1"/>
    <property type="molecule type" value="Genomic_DNA"/>
</dbReference>
<evidence type="ECO:0000256" key="6">
    <source>
        <dbReference type="ARBA" id="ARBA00034494"/>
    </source>
</evidence>
<dbReference type="Pfam" id="PF06025">
    <property type="entry name" value="DUF913"/>
    <property type="match status" value="1"/>
</dbReference>
<evidence type="ECO:0000256" key="7">
    <source>
        <dbReference type="PROSITE-ProRule" id="PRU00104"/>
    </source>
</evidence>
<dbReference type="CDD" id="cd14296">
    <property type="entry name" value="UBA1_scUBP14_like"/>
    <property type="match status" value="1"/>
</dbReference>
<dbReference type="FunFam" id="3.30.2410.10:FF:000009">
    <property type="entry name" value="Probable E3 ubiquitin-protein ligase HECTD2"/>
    <property type="match status" value="1"/>
</dbReference>
<dbReference type="Proteomes" id="UP001162131">
    <property type="component" value="Unassembled WGS sequence"/>
</dbReference>
<evidence type="ECO:0000256" key="2">
    <source>
        <dbReference type="ARBA" id="ARBA00004906"/>
    </source>
</evidence>
<comment type="pathway">
    <text evidence="2">Protein modification; protein ubiquitination.</text>
</comment>
<dbReference type="SUPFAM" id="SSF48371">
    <property type="entry name" value="ARM repeat"/>
    <property type="match status" value="2"/>
</dbReference>
<feature type="domain" description="HECT" evidence="10">
    <location>
        <begin position="2518"/>
        <end position="2854"/>
    </location>
</feature>
<dbReference type="CDD" id="cd00078">
    <property type="entry name" value="HECTc"/>
    <property type="match status" value="1"/>
</dbReference>
<evidence type="ECO:0000313" key="12">
    <source>
        <dbReference type="Proteomes" id="UP001162131"/>
    </source>
</evidence>
<dbReference type="InterPro" id="IPR025527">
    <property type="entry name" value="HUWE1/Rev1_UBM"/>
</dbReference>
<dbReference type="InterPro" id="IPR009060">
    <property type="entry name" value="UBA-like_sf"/>
</dbReference>
<name>A0AAU9K748_9CILI</name>
<evidence type="ECO:0000256" key="4">
    <source>
        <dbReference type="ARBA" id="ARBA00022679"/>
    </source>
</evidence>
<evidence type="ECO:0000259" key="10">
    <source>
        <dbReference type="PROSITE" id="PS50237"/>
    </source>
</evidence>
<dbReference type="GO" id="GO:0006511">
    <property type="term" value="P:ubiquitin-dependent protein catabolic process"/>
    <property type="evidence" value="ECO:0007669"/>
    <property type="project" value="TreeGrafter"/>
</dbReference>
<feature type="compositionally biased region" description="Low complexity" evidence="8">
    <location>
        <begin position="1688"/>
        <end position="1698"/>
    </location>
</feature>
<comment type="similarity">
    <text evidence="6">Belongs to the UPL family. TOM1/PTR1 subfamily.</text>
</comment>
<dbReference type="GO" id="GO:0000209">
    <property type="term" value="P:protein polyubiquitination"/>
    <property type="evidence" value="ECO:0007669"/>
    <property type="project" value="TreeGrafter"/>
</dbReference>
<dbReference type="Gene3D" id="3.30.2160.10">
    <property type="entry name" value="Hect, E3 ligase catalytic domain"/>
    <property type="match status" value="1"/>
</dbReference>
<dbReference type="InterPro" id="IPR016024">
    <property type="entry name" value="ARM-type_fold"/>
</dbReference>
<dbReference type="GO" id="GO:0061630">
    <property type="term" value="F:ubiquitin protein ligase activity"/>
    <property type="evidence" value="ECO:0007669"/>
    <property type="project" value="UniProtKB-EC"/>
</dbReference>
<dbReference type="Pfam" id="PF00632">
    <property type="entry name" value="HECT"/>
    <property type="match status" value="1"/>
</dbReference>
<dbReference type="FunFam" id="3.90.1750.10:FF:000003">
    <property type="entry name" value="E3 ubiquitin-protein ligase UPL1"/>
    <property type="match status" value="1"/>
</dbReference>
<dbReference type="PROSITE" id="PS50030">
    <property type="entry name" value="UBA"/>
    <property type="match status" value="1"/>
</dbReference>
<dbReference type="InterPro" id="IPR035983">
    <property type="entry name" value="Hect_E3_ubiquitin_ligase"/>
</dbReference>
<dbReference type="PANTHER" id="PTHR11254:SF67">
    <property type="entry name" value="E3 UBIQUITIN-PROTEIN LIGASE HUWE1"/>
    <property type="match status" value="1"/>
</dbReference>
<evidence type="ECO:0000259" key="9">
    <source>
        <dbReference type="PROSITE" id="PS50030"/>
    </source>
</evidence>
<dbReference type="Pfam" id="PF14377">
    <property type="entry name" value="UBM"/>
    <property type="match status" value="2"/>
</dbReference>
<feature type="region of interest" description="Disordered" evidence="8">
    <location>
        <begin position="1672"/>
        <end position="1730"/>
    </location>
</feature>
<dbReference type="EC" id="2.3.2.26" evidence="3"/>
<proteinExistence type="inferred from homology"/>
<feature type="active site" description="Glycyl thioester intermediate" evidence="7">
    <location>
        <position position="2821"/>
    </location>
</feature>
<dbReference type="Pfam" id="PF22562">
    <property type="entry name" value="UBA_7"/>
    <property type="match status" value="1"/>
</dbReference>
<dbReference type="Gene3D" id="6.10.250.1630">
    <property type="match status" value="1"/>
</dbReference>
<dbReference type="Gene3D" id="3.30.2410.10">
    <property type="entry name" value="Hect, E3 ligase catalytic domain"/>
    <property type="match status" value="1"/>
</dbReference>
<gene>
    <name evidence="11" type="ORF">BSTOLATCC_MIC64025</name>
</gene>
<keyword evidence="12" id="KW-1185">Reference proteome</keyword>
<comment type="caution">
    <text evidence="11">The sequence shown here is derived from an EMBL/GenBank/DDBJ whole genome shotgun (WGS) entry which is preliminary data.</text>
</comment>
<keyword evidence="4" id="KW-0808">Transferase</keyword>
<dbReference type="SUPFAM" id="SSF46934">
    <property type="entry name" value="UBA-like"/>
    <property type="match status" value="1"/>
</dbReference>
<evidence type="ECO:0000256" key="1">
    <source>
        <dbReference type="ARBA" id="ARBA00000885"/>
    </source>
</evidence>
<dbReference type="Gene3D" id="1.10.8.10">
    <property type="entry name" value="DNA helicase RuvA subunit, C-terminal domain"/>
    <property type="match status" value="1"/>
</dbReference>
<dbReference type="GO" id="GO:0005737">
    <property type="term" value="C:cytoplasm"/>
    <property type="evidence" value="ECO:0007669"/>
    <property type="project" value="TreeGrafter"/>
</dbReference>
<dbReference type="SMART" id="SM00119">
    <property type="entry name" value="HECTc"/>
    <property type="match status" value="1"/>
</dbReference>
<dbReference type="InterPro" id="IPR015940">
    <property type="entry name" value="UBA"/>
</dbReference>
<dbReference type="PROSITE" id="PS50237">
    <property type="entry name" value="HECT"/>
    <property type="match status" value="1"/>
</dbReference>
<feature type="domain" description="UBA" evidence="9">
    <location>
        <begin position="1030"/>
        <end position="1071"/>
    </location>
</feature>
<dbReference type="InterPro" id="IPR010314">
    <property type="entry name" value="E3_Ub_ligase_DUF913"/>
</dbReference>
<feature type="compositionally biased region" description="Acidic residues" evidence="8">
    <location>
        <begin position="1699"/>
        <end position="1730"/>
    </location>
</feature>
<reference evidence="11" key="1">
    <citation type="submission" date="2021-09" db="EMBL/GenBank/DDBJ databases">
        <authorList>
            <consortium name="AG Swart"/>
            <person name="Singh M."/>
            <person name="Singh A."/>
            <person name="Seah K."/>
            <person name="Emmerich C."/>
        </authorList>
    </citation>
    <scope>NUCLEOTIDE SEQUENCE</scope>
    <source>
        <strain evidence="11">ATCC30299</strain>
    </source>
</reference>
<evidence type="ECO:0000256" key="8">
    <source>
        <dbReference type="SAM" id="MobiDB-lite"/>
    </source>
</evidence>
<evidence type="ECO:0000313" key="11">
    <source>
        <dbReference type="EMBL" id="CAG9335559.1"/>
    </source>
</evidence>
<accession>A0AAU9K748</accession>
<organism evidence="11 12">
    <name type="scientific">Blepharisma stoltei</name>
    <dbReference type="NCBI Taxonomy" id="1481888"/>
    <lineage>
        <taxon>Eukaryota</taxon>
        <taxon>Sar</taxon>
        <taxon>Alveolata</taxon>
        <taxon>Ciliophora</taxon>
        <taxon>Postciliodesmatophora</taxon>
        <taxon>Heterotrichea</taxon>
        <taxon>Heterotrichida</taxon>
        <taxon>Blepharismidae</taxon>
        <taxon>Blepharisma</taxon>
    </lineage>
</organism>
<dbReference type="InterPro" id="IPR000569">
    <property type="entry name" value="HECT_dom"/>
</dbReference>
<evidence type="ECO:0000256" key="3">
    <source>
        <dbReference type="ARBA" id="ARBA00012485"/>
    </source>
</evidence>
<dbReference type="FunFam" id="3.30.2160.10:FF:000001">
    <property type="entry name" value="E3 ubiquitin-protein ligase NEDD4-like"/>
    <property type="match status" value="1"/>
</dbReference>
<dbReference type="PANTHER" id="PTHR11254">
    <property type="entry name" value="HECT DOMAIN UBIQUITIN-PROTEIN LIGASE"/>
    <property type="match status" value="1"/>
</dbReference>
<dbReference type="Gene3D" id="3.90.1750.10">
    <property type="entry name" value="Hect, E3 ligase catalytic domains"/>
    <property type="match status" value="1"/>
</dbReference>
<sequence length="2854" mass="323235">MNNLEAKGTSEDLSQWAKSVSILPKDEFLHELMELKDYEWQRVDDLAPVLPVLDRINGLLQDSLSTHDLDLLGILLDKTQILLKPATSKALYNSIDSLIFILDFSEWDLVYKALQVLYLVANRINPTMKSTKAHRNHKLTHKLYVIGLGSQLHNNTSIPLQTLCSDEEIPSFQIQEELIGTNETPEDLKYIILNRKRINASLHSFHDRQLIVSCQLLALSIFLQVSPDFHMLQEFNRSLPELWLLPAISELLRMPASPQVHIQAIHLLSAVLVMLEGQPSRHEVTQNQLITATHNLLAAWQQHGLMQSLLRDIVYPIPALIITETARSSDFIDGVLHLASIFADYKYRVDSSHVPGMIVSLLLMLKMPENNTYRYSLTSMAKATRILTVLISHSIDMFRELDGLDTVLQLTNNEIELLTSPQDCFYSFTADIIPTETTRAALLRPLLRVIKIVLTKAEPGAAQEEVREILEAGLIKSLKKLFEKQRFDLYEPAIQILNTIIGEVPIVAEWIADGTLVAFFNSLETTLPPNSKLMGVITRFLCQISLQAEGVQLIERFSTISRILQALGSIDTSVLSNDVAVGIGESLQELMTIVPGIRDKAVEGCIQLIYNLRSCDLSAKESFFTQLTNIGRLLAMLFNYSTDLIRGFLDNGGLEEFLGLFRLPILPLTYSNEFHTVLTCFKSIPVNLTPIVLGKVLEALNQQLGKMEDIIGDLKTLSDISHVTDDLKTQFMFILTATDSYVEMTRLVLQYGTGVTNNINELCNTLNRLSYYMRLLIAEQARLSAFSKSNEKFTNKFNMLIDIQNIENAEMKSYEENFYFTCQLSVRRLFRFATRIPSTRGRQSVSEEVGVKISRVMGDILADLTSLLNLNNTDQAQAYYFCLQFSDILKILLHEQGSSPSTLWAFSQAGGLENIFKFVYQLKEISFKLYREEKLPYDLVNSLQILWNLSGKALEGLVSGKYAGSGGSAVLKALNIDGPKEVVKKMQNSVFTCIKNLNFLECGIVSNAFAKSVLEVLKQLSDMSKEQAPQVDNSTTTQLVEMGFPENVARQALLHTGASSIELAMEWIFNHPEANDLAPPPPKEESPTISINFEHLHQMLINSLPAIPSMSASVGEILLKICNKADAPHADIAFMLLSLVGNVANEKLKVGSLKDVTEGMTNLELFEIPATFEQFSASLQVLSVLSSKSADILEIIKGNNFCEHAVNFLQKLCDEPEISEENYHWIGYLFSIADILVKFGETGKAELTFTLARFVKVNKEKGPILDQNEVVLLIQLLTSLTANIECAKIFLDEGGLLPLLTFTISKPEPRGKALLTSYFNLVKQLSEDPYILQATFEIAIQQALNGTPQLDVFLKNFKSQANRSKEIFQHAMDNMCVIMKKEKTVVVKLKKDRKDITAEKWKTIEILSTALSEAYEDEQIGKSDMILGTEHIVSLMADIIQCYPILIKNLFDLTLTASDPLCAEKTSKPFLTHLVRNFIPFRYTLQLTETRIIFNQPGTNQSISPETYQSWIKTTTKLLKVLTFKQTHRHPNTPVADLHNLLLLENNNSILKARKRIFRELRDMFTEQVKKPWFENEKSMSIVRTVSITIMQLLRESSKSPFVTTNPAEIAKLLVSDQISMVRLLSETVKKVDLNFRKAASILNLILAPLELLTRYNINFILHLSKPSQELDEAAEELPQQDENYPIEENNSVSSGENEGNEEIEIEIEEEEEEEEEDEEELVEDESDHIEEEEALDGMVLESHNTEAFWADDFVEDEEIEPGRQWGPGIAGRREDHNRGERHILENAFQQEAEDGSAIYQPREARGLLREFEDPTQIMQLLRDFDSSNEEFIQVLLNRNRAQPREAPIERNPPRLVPELDTVVLDELAQEFSTNAEEFIAEMESLSSPEESKEELSIGHEEIVIPPMHLDESIPEEIKQGEPSIPALIIGENVNPIEIIPHEEQKSPEPHIEEEAKAAIPNGEAPSDPSAVPEGIDPAFLEALPEDIRSEILAQYRAPPARQNNANADDDFLDALPPDLRAEVMQQQRAANRPPEEMDNAAFVASLAPDLRREVLLTATDEFLASLPPEFIAEARMLQERVRQHRQNFMMERNQAQQHRPPSLEEGKAISEVVADDKLANSLIQVEDSFLEVLLKCLYIANPVNRDIFASLMLNLSAQQPNRHKMLDGLISLLLQITPRDDFPPRQLYGSDSLIENYNQVYAVVSGRILDILQHLAKMNPKVSLDLSSSSKFRLPLIKSIRGNDDIRGFHSLIELVEQQLFRTSSSHLTPLINLILAIVDKQGTNVQKIDQFAISQLCSLLSYKSLNEATVKVVVDLVTKLAQNEENRVHIEQALNTEVKVLGEEIAESLKRNETSRTGIKELQLLRLCTVLRSVSGKSEGLEGLWGPLTDVLNSITTLESDLESTTNPTLSKLLPVIETFFIYHMDGSRGEAFQTFCDKNRKFINLLVKQNPSLLNDTFHSLITRFPSLLDFENKRNYFLAEIRKLRLEQGYESIKLHVRRAHVFIDSFHQLKVRNPNEMYGKLRVQFIGEEGLDAGGLTREWYTLLAREMFNPNYALFIPSANAVAFQPNSMSYINSEHLDFFNFVGRIIGKAICDGYSLDLYFTRSFYKHILGQQVNYQDMEDLDPDFYKSLKYLLGINLNDSDLHEYYFALEEEEFGKLEVKELIPGGKTIRVTEANKMEYIKLLCHMKMTKNILKQINAFLEGFYEIVPKQLISIFDSKELELLISGLPEIDIEDFKANTEYHNYTKTTPVIVWFWEVLEEFSHEERAEFLQFVTGSSKVPLEGFKSLPGMGGIQLFQIHKSFTDTDRLPTAHTCMNQLDLPEYPSKEILRSKLKLACSEGKEGFGFI</sequence>
<dbReference type="SUPFAM" id="SSF56204">
    <property type="entry name" value="Hect, E3 ligase catalytic domain"/>
    <property type="match status" value="1"/>
</dbReference>
<keyword evidence="5 7" id="KW-0833">Ubl conjugation pathway</keyword>
<evidence type="ECO:0000256" key="5">
    <source>
        <dbReference type="ARBA" id="ARBA00022786"/>
    </source>
</evidence>
<protein>
    <recommendedName>
        <fullName evidence="3">HECT-type E3 ubiquitin transferase</fullName>
        <ecNumber evidence="3">2.3.2.26</ecNumber>
    </recommendedName>
</protein>
<dbReference type="InterPro" id="IPR050409">
    <property type="entry name" value="E3_ubiq-protein_ligase"/>
</dbReference>
<comment type="catalytic activity">
    <reaction evidence="1">
        <text>S-ubiquitinyl-[E2 ubiquitin-conjugating enzyme]-L-cysteine + [acceptor protein]-L-lysine = [E2 ubiquitin-conjugating enzyme]-L-cysteine + N(6)-ubiquitinyl-[acceptor protein]-L-lysine.</text>
        <dbReference type="EC" id="2.3.2.26"/>
    </reaction>
</comment>